<name>A0A7K1LL00_9MICC</name>
<dbReference type="OrthoDB" id="4879032at2"/>
<accession>A0A7K1LL00</accession>
<organism evidence="3 4">
    <name type="scientific">Rothia koreensis</name>
    <dbReference type="NCBI Taxonomy" id="592378"/>
    <lineage>
        <taxon>Bacteria</taxon>
        <taxon>Bacillati</taxon>
        <taxon>Actinomycetota</taxon>
        <taxon>Actinomycetes</taxon>
        <taxon>Micrococcales</taxon>
        <taxon>Micrococcaceae</taxon>
        <taxon>Rothia</taxon>
    </lineage>
</organism>
<dbReference type="AlphaFoldDB" id="A0A7K1LL00"/>
<protein>
    <submittedName>
        <fullName evidence="3">Uncharacterized protein</fullName>
    </submittedName>
</protein>
<keyword evidence="4" id="KW-1185">Reference proteome</keyword>
<comment type="caution">
    <text evidence="3">The sequence shown here is derived from an EMBL/GenBank/DDBJ whole genome shotgun (WGS) entry which is preliminary data.</text>
</comment>
<keyword evidence="2" id="KW-0812">Transmembrane</keyword>
<feature type="compositionally biased region" description="Basic and acidic residues" evidence="1">
    <location>
        <begin position="170"/>
        <end position="181"/>
    </location>
</feature>
<feature type="transmembrane region" description="Helical" evidence="2">
    <location>
        <begin position="30"/>
        <end position="50"/>
    </location>
</feature>
<reference evidence="3 4" key="1">
    <citation type="submission" date="2019-12" db="EMBL/GenBank/DDBJ databases">
        <authorList>
            <person name="Li J."/>
            <person name="Shi Y."/>
            <person name="Xu G."/>
            <person name="Xiao D."/>
            <person name="Ran X."/>
        </authorList>
    </citation>
    <scope>NUCLEOTIDE SEQUENCE [LARGE SCALE GENOMIC DNA]</scope>
    <source>
        <strain evidence="3 4">JCM 15915</strain>
    </source>
</reference>
<keyword evidence="2" id="KW-0472">Membrane</keyword>
<evidence type="ECO:0000313" key="4">
    <source>
        <dbReference type="Proteomes" id="UP000462152"/>
    </source>
</evidence>
<feature type="region of interest" description="Disordered" evidence="1">
    <location>
        <begin position="114"/>
        <end position="181"/>
    </location>
</feature>
<evidence type="ECO:0000256" key="1">
    <source>
        <dbReference type="SAM" id="MobiDB-lite"/>
    </source>
</evidence>
<sequence>MKSLPASLALAAAAVIQAMGLYTWNPDPMAVSGQVFFPILFGLMSIYLAWRTKDSDRFYVAHMIIMVVGILALVATLIGVVGSVLELYPSYIVYFVCLLVIVIETALRIAASPKKEKARRDGDDDAGTSAPKPKRRRKVAGAGPTNLVAKSKTQANEQPANETSYTASDRVSDHGSDDSRG</sequence>
<dbReference type="Proteomes" id="UP000462152">
    <property type="component" value="Unassembled WGS sequence"/>
</dbReference>
<feature type="transmembrane region" description="Helical" evidence="2">
    <location>
        <begin position="91"/>
        <end position="111"/>
    </location>
</feature>
<evidence type="ECO:0000256" key="2">
    <source>
        <dbReference type="SAM" id="Phobius"/>
    </source>
</evidence>
<gene>
    <name evidence="3" type="ORF">GMA10_11575</name>
</gene>
<feature type="compositionally biased region" description="Polar residues" evidence="1">
    <location>
        <begin position="151"/>
        <end position="169"/>
    </location>
</feature>
<dbReference type="RefSeq" id="WP_129316329.1">
    <property type="nucleotide sequence ID" value="NZ_NOIQ01000024.1"/>
</dbReference>
<keyword evidence="2" id="KW-1133">Transmembrane helix</keyword>
<evidence type="ECO:0000313" key="3">
    <source>
        <dbReference type="EMBL" id="MUN55839.1"/>
    </source>
</evidence>
<dbReference type="EMBL" id="WOGT01000009">
    <property type="protein sequence ID" value="MUN55839.1"/>
    <property type="molecule type" value="Genomic_DNA"/>
</dbReference>
<proteinExistence type="predicted"/>
<feature type="transmembrane region" description="Helical" evidence="2">
    <location>
        <begin position="62"/>
        <end position="85"/>
    </location>
</feature>